<feature type="region of interest" description="Disordered" evidence="1">
    <location>
        <begin position="1"/>
        <end position="25"/>
    </location>
</feature>
<reference evidence="5" key="1">
    <citation type="submission" date="2010-05" db="EMBL/GenBank/DDBJ databases">
        <title>The complete genome of Truepera radiovictris DSM 17093.</title>
        <authorList>
            <consortium name="US DOE Joint Genome Institute (JGI-PGF)"/>
            <person name="Lucas S."/>
            <person name="Copeland A."/>
            <person name="Lapidus A."/>
            <person name="Glavina del Rio T."/>
            <person name="Dalin E."/>
            <person name="Tice H."/>
            <person name="Bruce D."/>
            <person name="Goodwin L."/>
            <person name="Pitluck S."/>
            <person name="Kyrpides N."/>
            <person name="Mavromatis K."/>
            <person name="Ovchinnikova G."/>
            <person name="Munk A.C."/>
            <person name="Detter J.C."/>
            <person name="Han C."/>
            <person name="Tapia R."/>
            <person name="Land M."/>
            <person name="Hauser L."/>
            <person name="Markowitz V."/>
            <person name="Cheng J.-F."/>
            <person name="Hugenholtz P."/>
            <person name="Woyke T."/>
            <person name="Wu D."/>
            <person name="Tindall B."/>
            <person name="Pomrenke H.G."/>
            <person name="Brambilla E."/>
            <person name="Klenk H.-P."/>
            <person name="Eisen J.A."/>
        </authorList>
    </citation>
    <scope>NUCLEOTIDE SEQUENCE [LARGE SCALE GENOMIC DNA]</scope>
    <source>
        <strain evidence="5">DSM 17093 / CIP 108686 / LMG 22925 / RQ-24</strain>
    </source>
</reference>
<dbReference type="Proteomes" id="UP000000379">
    <property type="component" value="Chromosome"/>
</dbReference>
<dbReference type="Pfam" id="PF19291">
    <property type="entry name" value="TREH_N"/>
    <property type="match status" value="1"/>
</dbReference>
<protein>
    <submittedName>
        <fullName evidence="4">Glycoside hydrolase 15-related protein</fullName>
    </submittedName>
</protein>
<dbReference type="CAZy" id="GH15">
    <property type="family name" value="Glycoside Hydrolase Family 15"/>
</dbReference>
<dbReference type="Pfam" id="PF00723">
    <property type="entry name" value="Glyco_hydro_15"/>
    <property type="match status" value="1"/>
</dbReference>
<evidence type="ECO:0000313" key="4">
    <source>
        <dbReference type="EMBL" id="ADI15384.1"/>
    </source>
</evidence>
<proteinExistence type="predicted"/>
<organism evidence="4 5">
    <name type="scientific">Truepera radiovictrix (strain DSM 17093 / CIP 108686 / LMG 22925 / RQ-24)</name>
    <dbReference type="NCBI Taxonomy" id="649638"/>
    <lineage>
        <taxon>Bacteria</taxon>
        <taxon>Thermotogati</taxon>
        <taxon>Deinococcota</taxon>
        <taxon>Deinococci</taxon>
        <taxon>Trueperales</taxon>
        <taxon>Trueperaceae</taxon>
        <taxon>Truepera</taxon>
    </lineage>
</organism>
<dbReference type="InterPro" id="IPR045582">
    <property type="entry name" value="Trehalase-like_N"/>
</dbReference>
<gene>
    <name evidence="4" type="ordered locus">Trad_2274</name>
</gene>
<dbReference type="SUPFAM" id="SSF48208">
    <property type="entry name" value="Six-hairpin glycosidases"/>
    <property type="match status" value="1"/>
</dbReference>
<reference evidence="4 5" key="2">
    <citation type="journal article" date="2011" name="Stand. Genomic Sci.">
        <title>Complete genome sequence of Truepera radiovictrix type strain (RQ-24).</title>
        <authorList>
            <person name="Ivanova N."/>
            <person name="Rohde C."/>
            <person name="Munk C."/>
            <person name="Nolan M."/>
            <person name="Lucas S."/>
            <person name="Del Rio T.G."/>
            <person name="Tice H."/>
            <person name="Deshpande S."/>
            <person name="Cheng J.F."/>
            <person name="Tapia R."/>
            <person name="Han C."/>
            <person name="Goodwin L."/>
            <person name="Pitluck S."/>
            <person name="Liolios K."/>
            <person name="Mavromatis K."/>
            <person name="Mikhailova N."/>
            <person name="Pati A."/>
            <person name="Chen A."/>
            <person name="Palaniappan K."/>
            <person name="Land M."/>
            <person name="Hauser L."/>
            <person name="Chang Y.J."/>
            <person name="Jeffries C.D."/>
            <person name="Brambilla E."/>
            <person name="Rohde M."/>
            <person name="Goker M."/>
            <person name="Tindall B.J."/>
            <person name="Woyke T."/>
            <person name="Bristow J."/>
            <person name="Eisen J.A."/>
            <person name="Markowitz V."/>
            <person name="Hugenholtz P."/>
            <person name="Kyrpides N.C."/>
            <person name="Klenk H.P."/>
            <person name="Lapidus A."/>
        </authorList>
    </citation>
    <scope>NUCLEOTIDE SEQUENCE [LARGE SCALE GENOMIC DNA]</scope>
    <source>
        <strain evidence="5">DSM 17093 / CIP 108686 / LMG 22925 / RQ-24</strain>
    </source>
</reference>
<keyword evidence="5" id="KW-1185">Reference proteome</keyword>
<dbReference type="EMBL" id="CP002049">
    <property type="protein sequence ID" value="ADI15384.1"/>
    <property type="molecule type" value="Genomic_DNA"/>
</dbReference>
<feature type="domain" description="Trehalase-like N-terminal" evidence="3">
    <location>
        <begin position="44"/>
        <end position="189"/>
    </location>
</feature>
<dbReference type="KEGG" id="tra:Trad_2274"/>
<dbReference type="AlphaFoldDB" id="D7CSG4"/>
<dbReference type="InterPro" id="IPR008928">
    <property type="entry name" value="6-hairpin_glycosidase_sf"/>
</dbReference>
<dbReference type="PANTHER" id="PTHR31616:SF0">
    <property type="entry name" value="GLUCAN 1,4-ALPHA-GLUCOSIDASE"/>
    <property type="match status" value="1"/>
</dbReference>
<dbReference type="STRING" id="649638.Trad_2274"/>
<accession>D7CSG4</accession>
<dbReference type="GO" id="GO:0004553">
    <property type="term" value="F:hydrolase activity, hydrolyzing O-glycosyl compounds"/>
    <property type="evidence" value="ECO:0007669"/>
    <property type="project" value="TreeGrafter"/>
</dbReference>
<sequence length="645" mass="71668">MSQTTKTERDAPADVPSYVKHHQEPYREGVKPDYAPLRYLDGYLPIEDHGLIGDLATAALVGRDGAITWFCAPFFDSPPIFAGILDHQRGGHFTVAPEGLETARQYYVEDSGVLVTEMTCPGGVVRLTDALTFRAGADLAEGTPVERNELLRCVTVLEGTVRLKVACRPRGGAKAEKRSGGLRVHLNDRPDEHLHLLCSRPLEGLESTFELAAGDEFYLRLTWGTPPHRYQPLEPSEVLESTVASWRRWLETFSYEGLQQDLVRRSAITLKMLDYSRSGAIVAAPTSSLPETLGGERNWDYRYAWVRDAAFSVYALRRVGFPHEARGFLGWVLDAVERHNGPKILYTVEGDLPPEEVEDAELEGYRKSPPVRWYNGAADQIQHDVYGEIIDCAYLWAMAGGEIDMPLWEKLRELIETAREAWKTPDQGIWEVRSSGRHFTYSVAMCHVALDRGARLAQRYGLPGDIEGWRKEAETIREAILGGAWNEELGAITEHLEGDGGLDASLLTLPMRRVVPAEHPKMVATTEAVVKTLGTDGDAHGQGLIYRYLPEKSPDGLAGEEGAFVLCSFWVVDNLAYQGRLEEAEALYNALCARANHLGLMSEQIDPHTGLFLGNFPQAFSHIGIMTSGVNLMQQKRKREAAQGA</sequence>
<feature type="compositionally biased region" description="Basic and acidic residues" evidence="1">
    <location>
        <begin position="1"/>
        <end position="12"/>
    </location>
</feature>
<evidence type="ECO:0000259" key="2">
    <source>
        <dbReference type="Pfam" id="PF00723"/>
    </source>
</evidence>
<dbReference type="InterPro" id="IPR011613">
    <property type="entry name" value="GH15-like"/>
</dbReference>
<dbReference type="eggNOG" id="COG3387">
    <property type="taxonomic scope" value="Bacteria"/>
</dbReference>
<dbReference type="OrthoDB" id="3902805at2"/>
<dbReference type="Gene3D" id="1.50.10.10">
    <property type="match status" value="1"/>
</dbReference>
<dbReference type="PANTHER" id="PTHR31616">
    <property type="entry name" value="TREHALASE"/>
    <property type="match status" value="1"/>
</dbReference>
<dbReference type="HOGENOM" id="CLU_010399_2_0_0"/>
<keyword evidence="4" id="KW-0378">Hydrolase</keyword>
<dbReference type="RefSeq" id="WP_013178747.1">
    <property type="nucleotide sequence ID" value="NC_014221.1"/>
</dbReference>
<evidence type="ECO:0000313" key="5">
    <source>
        <dbReference type="Proteomes" id="UP000000379"/>
    </source>
</evidence>
<evidence type="ECO:0000259" key="3">
    <source>
        <dbReference type="Pfam" id="PF19291"/>
    </source>
</evidence>
<evidence type="ECO:0000256" key="1">
    <source>
        <dbReference type="SAM" id="MobiDB-lite"/>
    </source>
</evidence>
<dbReference type="GO" id="GO:0005975">
    <property type="term" value="P:carbohydrate metabolic process"/>
    <property type="evidence" value="ECO:0007669"/>
    <property type="project" value="InterPro"/>
</dbReference>
<feature type="domain" description="GH15-like" evidence="2">
    <location>
        <begin position="259"/>
        <end position="627"/>
    </location>
</feature>
<dbReference type="InterPro" id="IPR012341">
    <property type="entry name" value="6hp_glycosidase-like_sf"/>
</dbReference>
<name>D7CSG4_TRURR</name>